<evidence type="ECO:0000313" key="3">
    <source>
        <dbReference type="Proteomes" id="UP000622017"/>
    </source>
</evidence>
<gene>
    <name evidence="2" type="ORF">H8B15_12245</name>
</gene>
<evidence type="ECO:0000313" key="2">
    <source>
        <dbReference type="EMBL" id="MBC6611698.1"/>
    </source>
</evidence>
<dbReference type="Proteomes" id="UP000622017">
    <property type="component" value="Unassembled WGS sequence"/>
</dbReference>
<name>A0ABR7MMB1_9BACT</name>
<protein>
    <submittedName>
        <fullName evidence="2">Uncharacterized protein</fullName>
    </submittedName>
</protein>
<keyword evidence="1" id="KW-0732">Signal</keyword>
<feature type="chain" id="PRO_5045124943" evidence="1">
    <location>
        <begin position="21"/>
        <end position="135"/>
    </location>
</feature>
<organism evidence="2 3">
    <name type="scientific">Hymenobacter citatus</name>
    <dbReference type="NCBI Taxonomy" id="2763506"/>
    <lineage>
        <taxon>Bacteria</taxon>
        <taxon>Pseudomonadati</taxon>
        <taxon>Bacteroidota</taxon>
        <taxon>Cytophagia</taxon>
        <taxon>Cytophagales</taxon>
        <taxon>Hymenobacteraceae</taxon>
        <taxon>Hymenobacter</taxon>
    </lineage>
</organism>
<sequence length="135" mass="15159">MKSVLAFFLAFLMLAGSLIPQNDLSELTKLPELLDHYQYHHTVAGGSLSLSEFLVLHYSPNTTHYLHAHSAQHNIEHQKLPLHSHHDCVMAAYVLPARPVVVPLRVHWPAPAHRVSEATSYAFSFSRALLQPPRA</sequence>
<proteinExistence type="predicted"/>
<comment type="caution">
    <text evidence="2">The sequence shown here is derived from an EMBL/GenBank/DDBJ whole genome shotgun (WGS) entry which is preliminary data.</text>
</comment>
<evidence type="ECO:0000256" key="1">
    <source>
        <dbReference type="SAM" id="SignalP"/>
    </source>
</evidence>
<feature type="signal peptide" evidence="1">
    <location>
        <begin position="1"/>
        <end position="20"/>
    </location>
</feature>
<reference evidence="2 3" key="1">
    <citation type="submission" date="2020-08" db="EMBL/GenBank/DDBJ databases">
        <title>Hymenobacter sp.</title>
        <authorList>
            <person name="Kim M.K."/>
        </authorList>
    </citation>
    <scope>NUCLEOTIDE SEQUENCE [LARGE SCALE GENOMIC DNA]</scope>
    <source>
        <strain evidence="2 3">BT507</strain>
    </source>
</reference>
<accession>A0ABR7MMB1</accession>
<dbReference type="RefSeq" id="WP_187319976.1">
    <property type="nucleotide sequence ID" value="NZ_JACSCY010000008.1"/>
</dbReference>
<dbReference type="EMBL" id="JACSCY010000008">
    <property type="protein sequence ID" value="MBC6611698.1"/>
    <property type="molecule type" value="Genomic_DNA"/>
</dbReference>
<keyword evidence="3" id="KW-1185">Reference proteome</keyword>